<comment type="caution">
    <text evidence="1">The sequence shown here is derived from an EMBL/GenBank/DDBJ whole genome shotgun (WGS) entry which is preliminary data.</text>
</comment>
<accession>A0ACB7TIE0</accession>
<reference evidence="1" key="1">
    <citation type="submission" date="2020-05" db="EMBL/GenBank/DDBJ databases">
        <title>Large-scale comparative analyses of tick genomes elucidate their genetic diversity and vector capacities.</title>
        <authorList>
            <person name="Jia N."/>
            <person name="Wang J."/>
            <person name="Shi W."/>
            <person name="Du L."/>
            <person name="Sun Y."/>
            <person name="Zhan W."/>
            <person name="Jiang J."/>
            <person name="Wang Q."/>
            <person name="Zhang B."/>
            <person name="Ji P."/>
            <person name="Sakyi L.B."/>
            <person name="Cui X."/>
            <person name="Yuan T."/>
            <person name="Jiang B."/>
            <person name="Yang W."/>
            <person name="Lam T.T.-Y."/>
            <person name="Chang Q."/>
            <person name="Ding S."/>
            <person name="Wang X."/>
            <person name="Zhu J."/>
            <person name="Ruan X."/>
            <person name="Zhao L."/>
            <person name="Wei J."/>
            <person name="Que T."/>
            <person name="Du C."/>
            <person name="Cheng J."/>
            <person name="Dai P."/>
            <person name="Han X."/>
            <person name="Huang E."/>
            <person name="Gao Y."/>
            <person name="Liu J."/>
            <person name="Shao H."/>
            <person name="Ye R."/>
            <person name="Li L."/>
            <person name="Wei W."/>
            <person name="Wang X."/>
            <person name="Wang C."/>
            <person name="Yang T."/>
            <person name="Huo Q."/>
            <person name="Li W."/>
            <person name="Guo W."/>
            <person name="Chen H."/>
            <person name="Zhou L."/>
            <person name="Ni X."/>
            <person name="Tian J."/>
            <person name="Zhou Y."/>
            <person name="Sheng Y."/>
            <person name="Liu T."/>
            <person name="Pan Y."/>
            <person name="Xia L."/>
            <person name="Li J."/>
            <person name="Zhao F."/>
            <person name="Cao W."/>
        </authorList>
    </citation>
    <scope>NUCLEOTIDE SEQUENCE</scope>
    <source>
        <strain evidence="1">Hyas-2018</strain>
    </source>
</reference>
<organism evidence="1 2">
    <name type="scientific">Hyalomma asiaticum</name>
    <name type="common">Tick</name>
    <dbReference type="NCBI Taxonomy" id="266040"/>
    <lineage>
        <taxon>Eukaryota</taxon>
        <taxon>Metazoa</taxon>
        <taxon>Ecdysozoa</taxon>
        <taxon>Arthropoda</taxon>
        <taxon>Chelicerata</taxon>
        <taxon>Arachnida</taxon>
        <taxon>Acari</taxon>
        <taxon>Parasitiformes</taxon>
        <taxon>Ixodida</taxon>
        <taxon>Ixodoidea</taxon>
        <taxon>Ixodidae</taxon>
        <taxon>Hyalomminae</taxon>
        <taxon>Hyalomma</taxon>
    </lineage>
</organism>
<protein>
    <submittedName>
        <fullName evidence="1">Uncharacterized protein</fullName>
    </submittedName>
</protein>
<evidence type="ECO:0000313" key="2">
    <source>
        <dbReference type="Proteomes" id="UP000821845"/>
    </source>
</evidence>
<gene>
    <name evidence="1" type="ORF">HPB50_010995</name>
</gene>
<name>A0ACB7TIE0_HYAAI</name>
<evidence type="ECO:0000313" key="1">
    <source>
        <dbReference type="EMBL" id="KAH6945986.1"/>
    </source>
</evidence>
<proteinExistence type="predicted"/>
<sequence length="148" mass="16282">MKRHVCYCRTFTGSLKIYQVIAAITSMVLLTVVDYGLNSNYLTVWRHTLLMNMVCSSFFLSTLVIFMSFVMGSTDVPCSTFYRVHGVLAIDGFIVSRLAYIRQENHPGPAKTGLFAAALCVLSSLTFFADTVIAYGTPLGSLLGVESK</sequence>
<dbReference type="Proteomes" id="UP000821845">
    <property type="component" value="Chromosome 1"/>
</dbReference>
<keyword evidence="2" id="KW-1185">Reference proteome</keyword>
<dbReference type="EMBL" id="CM023481">
    <property type="protein sequence ID" value="KAH6945986.1"/>
    <property type="molecule type" value="Genomic_DNA"/>
</dbReference>